<evidence type="ECO:0000313" key="7">
    <source>
        <dbReference type="Proteomes" id="UP000027616"/>
    </source>
</evidence>
<organism evidence="6 7">
    <name type="scientific">Mucinivorans hirudinis</name>
    <dbReference type="NCBI Taxonomy" id="1433126"/>
    <lineage>
        <taxon>Bacteria</taxon>
        <taxon>Pseudomonadati</taxon>
        <taxon>Bacteroidota</taxon>
        <taxon>Bacteroidia</taxon>
        <taxon>Bacteroidales</taxon>
        <taxon>Rikenellaceae</taxon>
        <taxon>Mucinivorans</taxon>
    </lineage>
</organism>
<dbReference type="SUPFAM" id="SSF46561">
    <property type="entry name" value="Ribosomal protein L29 (L29p)"/>
    <property type="match status" value="1"/>
</dbReference>
<protein>
    <recommendedName>
        <fullName evidence="4 5">Large ribosomal subunit protein uL29</fullName>
    </recommendedName>
</protein>
<dbReference type="InterPro" id="IPR001854">
    <property type="entry name" value="Ribosomal_uL29"/>
</dbReference>
<dbReference type="PATRIC" id="fig|1433126.3.peg.972"/>
<dbReference type="CDD" id="cd00427">
    <property type="entry name" value="Ribosomal_L29_HIP"/>
    <property type="match status" value="1"/>
</dbReference>
<dbReference type="GO" id="GO:0003735">
    <property type="term" value="F:structural constituent of ribosome"/>
    <property type="evidence" value="ECO:0007669"/>
    <property type="project" value="InterPro"/>
</dbReference>
<reference evidence="6 7" key="1">
    <citation type="journal article" date="2015" name="Genome Announc.">
        <title>Complete Genome Sequence of the Novel Leech Symbiont Mucinivorans hirudinis M3T.</title>
        <authorList>
            <person name="Nelson M.C."/>
            <person name="Bomar L."/>
            <person name="Graf J."/>
        </authorList>
    </citation>
    <scope>NUCLEOTIDE SEQUENCE [LARGE SCALE GENOMIC DNA]</scope>
    <source>
        <strain evidence="7">M3</strain>
    </source>
</reference>
<evidence type="ECO:0000256" key="3">
    <source>
        <dbReference type="ARBA" id="ARBA00023274"/>
    </source>
</evidence>
<dbReference type="HAMAP" id="MF_00374">
    <property type="entry name" value="Ribosomal_uL29"/>
    <property type="match status" value="1"/>
</dbReference>
<evidence type="ECO:0000313" key="6">
    <source>
        <dbReference type="EMBL" id="CDN31072.1"/>
    </source>
</evidence>
<dbReference type="OrthoDB" id="5296761at2"/>
<gene>
    <name evidence="5" type="primary">rpmC</name>
    <name evidence="6" type="ORF">BN938_0973</name>
</gene>
<dbReference type="KEGG" id="rbc:BN938_0973"/>
<accession>A0A060R7C5</accession>
<keyword evidence="7" id="KW-1185">Reference proteome</keyword>
<dbReference type="eggNOG" id="COG0255">
    <property type="taxonomic scope" value="Bacteria"/>
</dbReference>
<sequence>MKTSEIRELSVSEITERIEVAKAEMLTEKLNHSVSATEDSSKLRKSRRDIARMLTILAEKQQ</sequence>
<proteinExistence type="inferred from homology"/>
<dbReference type="GO" id="GO:1990904">
    <property type="term" value="C:ribonucleoprotein complex"/>
    <property type="evidence" value="ECO:0007669"/>
    <property type="project" value="UniProtKB-KW"/>
</dbReference>
<keyword evidence="2 5" id="KW-0689">Ribosomal protein</keyword>
<dbReference type="STRING" id="1433126.BN938_0973"/>
<dbReference type="AlphaFoldDB" id="A0A060R7C5"/>
<evidence type="ECO:0000256" key="5">
    <source>
        <dbReference type="HAMAP-Rule" id="MF_00374"/>
    </source>
</evidence>
<evidence type="ECO:0000256" key="4">
    <source>
        <dbReference type="ARBA" id="ARBA00035204"/>
    </source>
</evidence>
<comment type="similarity">
    <text evidence="1 5">Belongs to the universal ribosomal protein uL29 family.</text>
</comment>
<dbReference type="EMBL" id="HG934468">
    <property type="protein sequence ID" value="CDN31072.1"/>
    <property type="molecule type" value="Genomic_DNA"/>
</dbReference>
<evidence type="ECO:0000256" key="1">
    <source>
        <dbReference type="ARBA" id="ARBA00009254"/>
    </source>
</evidence>
<keyword evidence="3 5" id="KW-0687">Ribonucleoprotein</keyword>
<dbReference type="HOGENOM" id="CLU_158491_5_1_10"/>
<name>A0A060R7C5_9BACT</name>
<dbReference type="Gene3D" id="1.10.287.310">
    <property type="match status" value="1"/>
</dbReference>
<evidence type="ECO:0000256" key="2">
    <source>
        <dbReference type="ARBA" id="ARBA00022980"/>
    </source>
</evidence>
<dbReference type="Proteomes" id="UP000027616">
    <property type="component" value="Chromosome I"/>
</dbReference>
<dbReference type="NCBIfam" id="TIGR00012">
    <property type="entry name" value="L29"/>
    <property type="match status" value="1"/>
</dbReference>
<dbReference type="Pfam" id="PF00831">
    <property type="entry name" value="Ribosomal_L29"/>
    <property type="match status" value="1"/>
</dbReference>
<dbReference type="InterPro" id="IPR036049">
    <property type="entry name" value="Ribosomal_uL29_sf"/>
</dbReference>
<dbReference type="GO" id="GO:0006412">
    <property type="term" value="P:translation"/>
    <property type="evidence" value="ECO:0007669"/>
    <property type="project" value="UniProtKB-UniRule"/>
</dbReference>
<dbReference type="GO" id="GO:0005840">
    <property type="term" value="C:ribosome"/>
    <property type="evidence" value="ECO:0007669"/>
    <property type="project" value="UniProtKB-KW"/>
</dbReference>